<dbReference type="Proteomes" id="UP001211421">
    <property type="component" value="Unassembled WGS sequence"/>
</dbReference>
<evidence type="ECO:0000313" key="1">
    <source>
        <dbReference type="EMBL" id="MDB8742086.1"/>
    </source>
</evidence>
<protein>
    <submittedName>
        <fullName evidence="1">DUF3783 domain-containing protein</fullName>
    </submittedName>
</protein>
<gene>
    <name evidence="1" type="ORF">PNV70_08380</name>
</gene>
<name>A0AAW6DZR1_9FIRM</name>
<dbReference type="RefSeq" id="WP_195551603.1">
    <property type="nucleotide sequence ID" value="NZ_JADMNX010000005.1"/>
</dbReference>
<organism evidence="1 2">
    <name type="scientific">Ruminococcus bicirculans</name>
    <name type="common">ex Wegman et al. 2014</name>
    <dbReference type="NCBI Taxonomy" id="1160721"/>
    <lineage>
        <taxon>Bacteria</taxon>
        <taxon>Bacillati</taxon>
        <taxon>Bacillota</taxon>
        <taxon>Clostridia</taxon>
        <taxon>Eubacteriales</taxon>
        <taxon>Oscillospiraceae</taxon>
        <taxon>Ruminococcus</taxon>
    </lineage>
</organism>
<reference evidence="1" key="1">
    <citation type="submission" date="2023-01" db="EMBL/GenBank/DDBJ databases">
        <title>Human gut microbiome strain richness.</title>
        <authorList>
            <person name="Chen-Liaw A."/>
        </authorList>
    </citation>
    <scope>NUCLEOTIDE SEQUENCE</scope>
    <source>
        <strain evidence="1">D59st1_B8_D59t2_181005</strain>
    </source>
</reference>
<dbReference type="AlphaFoldDB" id="A0AAW6DZR1"/>
<proteinExistence type="predicted"/>
<sequence length="134" mass="15139">MKSRIRNAIPKKIIGINISSQKRDIIEDIAKSENAEAVFFDNEIMGQQVGYLCGFKGFVRSEKEGEDITDECLIFSGIDGRSLDPILKKLREKEATVKLKAIVTAHNQSWNVGELIKELRREHIYMNGGDGDEK</sequence>
<evidence type="ECO:0000313" key="2">
    <source>
        <dbReference type="Proteomes" id="UP001211421"/>
    </source>
</evidence>
<dbReference type="Pfam" id="PF12646">
    <property type="entry name" value="DUF3783"/>
    <property type="match status" value="1"/>
</dbReference>
<comment type="caution">
    <text evidence="1">The sequence shown here is derived from an EMBL/GenBank/DDBJ whole genome shotgun (WGS) entry which is preliminary data.</text>
</comment>
<accession>A0AAW6DZR1</accession>
<dbReference type="EMBL" id="JAQMLS010000005">
    <property type="protein sequence ID" value="MDB8742086.1"/>
    <property type="molecule type" value="Genomic_DNA"/>
</dbReference>
<dbReference type="InterPro" id="IPR016621">
    <property type="entry name" value="UCP014543"/>
</dbReference>